<comment type="caution">
    <text evidence="4">The sequence shown here is derived from an EMBL/GenBank/DDBJ whole genome shotgun (WGS) entry which is preliminary data.</text>
</comment>
<feature type="domain" description="PA14" evidence="3">
    <location>
        <begin position="566"/>
        <end position="662"/>
    </location>
</feature>
<dbReference type="Proteomes" id="UP001356308">
    <property type="component" value="Unassembled WGS sequence"/>
</dbReference>
<dbReference type="Pfam" id="PF07691">
    <property type="entry name" value="PA14"/>
    <property type="match status" value="1"/>
</dbReference>
<proteinExistence type="predicted"/>
<dbReference type="InterPro" id="IPR011658">
    <property type="entry name" value="PA14_dom"/>
</dbReference>
<dbReference type="PANTHER" id="PTHR43751">
    <property type="entry name" value="SULFATASE"/>
    <property type="match status" value="1"/>
</dbReference>
<gene>
    <name evidence="4" type="ORF">V1I91_17160</name>
</gene>
<evidence type="ECO:0000259" key="3">
    <source>
        <dbReference type="Pfam" id="PF07691"/>
    </source>
</evidence>
<dbReference type="InterPro" id="IPR017850">
    <property type="entry name" value="Alkaline_phosphatase_core_sf"/>
</dbReference>
<dbReference type="EMBL" id="JAZDDG010000008">
    <property type="protein sequence ID" value="MEE1977812.1"/>
    <property type="molecule type" value="Genomic_DNA"/>
</dbReference>
<keyword evidence="5" id="KW-1185">Reference proteome</keyword>
<accession>A0ABU7IXU2</accession>
<reference evidence="4 5" key="1">
    <citation type="submission" date="2024-01" db="EMBL/GenBank/DDBJ databases">
        <title>Maribacter spp. originated from different algae showed divergent polysaccharides utilization ability.</title>
        <authorList>
            <person name="Wang H."/>
            <person name="Wu Y."/>
        </authorList>
    </citation>
    <scope>NUCLEOTIDE SEQUENCE [LARGE SCALE GENOMIC DNA]</scope>
    <source>
        <strain evidence="4 5">PR1</strain>
    </source>
</reference>
<dbReference type="RefSeq" id="WP_272652494.1">
    <property type="nucleotide sequence ID" value="NZ_JAZDDG010000008.1"/>
</dbReference>
<evidence type="ECO:0000256" key="1">
    <source>
        <dbReference type="SAM" id="SignalP"/>
    </source>
</evidence>
<evidence type="ECO:0000313" key="5">
    <source>
        <dbReference type="Proteomes" id="UP001356308"/>
    </source>
</evidence>
<sequence>MNKKQNRKHLGPSGLMVIILCTLMPSLGLAQQKNPQKPNILFIYTDDLGYGDIGVFFQNQRKEEGDKAKPWMSTPNLDKLAKSGAMLTQHYAAAPVCAPSRASLLSGLSQGHANVRNNQFDKALANNHTLGNVLQRAGYATSVFGKWGLQGDRRWSYNNGEWTARPTDRGFDYFYGYMQHRDGHEHYPNEGLYRGKKSVWENNTEIKDGLDKCYTGDLWTAAAKRWITSKAENGSQPFFMFLSYDTPHAVLELPTQAYPEGGGLKGGVQWVGKHGQMINTANGEPDSYFHPDYEHATYDHDNDHKTAEIPWPETFKRYATSVRRIDDAIGDIMKLLKDLKIEDTTLVVFSSDNGPSKESYLPEGFVENTPDFFDSFGPFDGIKRDVLEGGIRVPTIARWPGSIPENKVVTTPNISYDWLPTFTDAAGLPSPANSDGVSLLPSLTGVGDQDQGLVYIEYFQREKTPDYEEFSLQNRNRRRNEMQLILMEDLIGLRYDIKSANDDFEIYDVSKDTRQGKNLASQDSLNHLQQMMKKRVLQIRMPDTSAVRPYDGEAIPALRPQPRSKGLRWKSYGGNFPWLPKMDDLVNNGSGTVKNPSKIRYNKINSDYFLLEGYIEIKTKGNYELRFSSVDKAIVRVHDITVFDADYGYNPSAEMMENMYFEEGFHPIRIYLKNSKKERNPFILSLKLEGSSSTAPVEFFVRDT</sequence>
<name>A0ABU7IXU2_9FLAO</name>
<dbReference type="InterPro" id="IPR000917">
    <property type="entry name" value="Sulfatase_N"/>
</dbReference>
<dbReference type="Pfam" id="PF00884">
    <property type="entry name" value="Sulfatase"/>
    <property type="match status" value="1"/>
</dbReference>
<feature type="signal peptide" evidence="1">
    <location>
        <begin position="1"/>
        <end position="30"/>
    </location>
</feature>
<dbReference type="InterPro" id="IPR052701">
    <property type="entry name" value="GAG_Ulvan_Degrading_Sulfatases"/>
</dbReference>
<dbReference type="PANTHER" id="PTHR43751:SF3">
    <property type="entry name" value="SULFATASE N-TERMINAL DOMAIN-CONTAINING PROTEIN"/>
    <property type="match status" value="1"/>
</dbReference>
<protein>
    <submittedName>
        <fullName evidence="4">Sulfatase-like hydrolase/transferase</fullName>
    </submittedName>
</protein>
<evidence type="ECO:0000259" key="2">
    <source>
        <dbReference type="Pfam" id="PF00884"/>
    </source>
</evidence>
<dbReference type="SUPFAM" id="SSF53649">
    <property type="entry name" value="Alkaline phosphatase-like"/>
    <property type="match status" value="1"/>
</dbReference>
<evidence type="ECO:0000313" key="4">
    <source>
        <dbReference type="EMBL" id="MEE1977812.1"/>
    </source>
</evidence>
<dbReference type="Gene3D" id="3.40.720.10">
    <property type="entry name" value="Alkaline Phosphatase, subunit A"/>
    <property type="match status" value="1"/>
</dbReference>
<keyword evidence="1" id="KW-0732">Signal</keyword>
<feature type="chain" id="PRO_5046591288" evidence="1">
    <location>
        <begin position="31"/>
        <end position="704"/>
    </location>
</feature>
<organism evidence="4 5">
    <name type="scientific">Maribacter cobaltidurans</name>
    <dbReference type="NCBI Taxonomy" id="1178778"/>
    <lineage>
        <taxon>Bacteria</taxon>
        <taxon>Pseudomonadati</taxon>
        <taxon>Bacteroidota</taxon>
        <taxon>Flavobacteriia</taxon>
        <taxon>Flavobacteriales</taxon>
        <taxon>Flavobacteriaceae</taxon>
        <taxon>Maribacter</taxon>
    </lineage>
</organism>
<feature type="domain" description="Sulfatase N-terminal" evidence="2">
    <location>
        <begin position="38"/>
        <end position="427"/>
    </location>
</feature>